<name>A0A1L9PWD4_ASPVE</name>
<dbReference type="OrthoDB" id="3433125at2759"/>
<dbReference type="InterPro" id="IPR053221">
    <property type="entry name" value="Burnettramic_acid_biosynth"/>
</dbReference>
<dbReference type="GeneID" id="63733485"/>
<accession>A0A1L9PWD4</accession>
<feature type="region of interest" description="Disordered" evidence="1">
    <location>
        <begin position="172"/>
        <end position="215"/>
    </location>
</feature>
<proteinExistence type="predicted"/>
<sequence length="423" mass="45011">MESAAHEKPGVVAVASCQHAQEVKVASAYNQPSRSVGLGRSSSWMITTSAPVYPPTDGGFVGWFQNGTDASRYWCGGDETYDTASTASTQGRCCTPGEGECAPATRCDGTTKVYANGDTVLCSETKSCVEATIYEDQQSSEDGDAATMAACVRSPYATAYYRTAITTFTTDVPDDFSSSSSIPPPTATPIDSATDDTTDNTEGKDSESGKDNKGAIIGGTIGGVAGLVLIILAACRKNKGGSLSRDIDKLVESFIRNHPPPEPGSWSGEARLPYPVILPQRRPSSRKRGFIRAYAPVLEGFGIDQTIFLDFLDTAERAGQARPWMNAINLASFGTAMLPSGISIATSIAVQMAVKTAVEVEGRRRTNTFFDAVNDGYFRPRGLYCLVMTSKPESSSPYAVFDLNAAIEPSLDYGETGLLGKFR</sequence>
<protein>
    <submittedName>
        <fullName evidence="2">Uncharacterized protein</fullName>
    </submittedName>
</protein>
<dbReference type="VEuPathDB" id="FungiDB:ASPVEDRAFT_87088"/>
<gene>
    <name evidence="2" type="ORF">ASPVEDRAFT_87088</name>
</gene>
<evidence type="ECO:0000313" key="3">
    <source>
        <dbReference type="Proteomes" id="UP000184073"/>
    </source>
</evidence>
<dbReference type="AlphaFoldDB" id="A0A1L9PWD4"/>
<organism evidence="2 3">
    <name type="scientific">Aspergillus versicolor CBS 583.65</name>
    <dbReference type="NCBI Taxonomy" id="1036611"/>
    <lineage>
        <taxon>Eukaryota</taxon>
        <taxon>Fungi</taxon>
        <taxon>Dikarya</taxon>
        <taxon>Ascomycota</taxon>
        <taxon>Pezizomycotina</taxon>
        <taxon>Eurotiomycetes</taxon>
        <taxon>Eurotiomycetidae</taxon>
        <taxon>Eurotiales</taxon>
        <taxon>Aspergillaceae</taxon>
        <taxon>Aspergillus</taxon>
        <taxon>Aspergillus subgen. Nidulantes</taxon>
    </lineage>
</organism>
<evidence type="ECO:0000256" key="1">
    <source>
        <dbReference type="SAM" id="MobiDB-lite"/>
    </source>
</evidence>
<dbReference type="RefSeq" id="XP_040671514.1">
    <property type="nucleotide sequence ID" value="XM_040817974.1"/>
</dbReference>
<reference evidence="3" key="1">
    <citation type="journal article" date="2017" name="Genome Biol.">
        <title>Comparative genomics reveals high biological diversity and specific adaptations in the industrially and medically important fungal genus Aspergillus.</title>
        <authorList>
            <person name="de Vries R.P."/>
            <person name="Riley R."/>
            <person name="Wiebenga A."/>
            <person name="Aguilar-Osorio G."/>
            <person name="Amillis S."/>
            <person name="Uchima C.A."/>
            <person name="Anderluh G."/>
            <person name="Asadollahi M."/>
            <person name="Askin M."/>
            <person name="Barry K."/>
            <person name="Battaglia E."/>
            <person name="Bayram O."/>
            <person name="Benocci T."/>
            <person name="Braus-Stromeyer S.A."/>
            <person name="Caldana C."/>
            <person name="Canovas D."/>
            <person name="Cerqueira G.C."/>
            <person name="Chen F."/>
            <person name="Chen W."/>
            <person name="Choi C."/>
            <person name="Clum A."/>
            <person name="Dos Santos R.A."/>
            <person name="Damasio A.R."/>
            <person name="Diallinas G."/>
            <person name="Emri T."/>
            <person name="Fekete E."/>
            <person name="Flipphi M."/>
            <person name="Freyberg S."/>
            <person name="Gallo A."/>
            <person name="Gournas C."/>
            <person name="Habgood R."/>
            <person name="Hainaut M."/>
            <person name="Harispe M.L."/>
            <person name="Henrissat B."/>
            <person name="Hilden K.S."/>
            <person name="Hope R."/>
            <person name="Hossain A."/>
            <person name="Karabika E."/>
            <person name="Karaffa L."/>
            <person name="Karanyi Z."/>
            <person name="Krasevec N."/>
            <person name="Kuo A."/>
            <person name="Kusch H."/>
            <person name="LaButti K."/>
            <person name="Lagendijk E.L."/>
            <person name="Lapidus A."/>
            <person name="Levasseur A."/>
            <person name="Lindquist E."/>
            <person name="Lipzen A."/>
            <person name="Logrieco A.F."/>
            <person name="MacCabe A."/>
            <person name="Maekelae M.R."/>
            <person name="Malavazi I."/>
            <person name="Melin P."/>
            <person name="Meyer V."/>
            <person name="Mielnichuk N."/>
            <person name="Miskei M."/>
            <person name="Molnar A.P."/>
            <person name="Mule G."/>
            <person name="Ngan C.Y."/>
            <person name="Orejas M."/>
            <person name="Orosz E."/>
            <person name="Ouedraogo J.P."/>
            <person name="Overkamp K.M."/>
            <person name="Park H.-S."/>
            <person name="Perrone G."/>
            <person name="Piumi F."/>
            <person name="Punt P.J."/>
            <person name="Ram A.F."/>
            <person name="Ramon A."/>
            <person name="Rauscher S."/>
            <person name="Record E."/>
            <person name="Riano-Pachon D.M."/>
            <person name="Robert V."/>
            <person name="Roehrig J."/>
            <person name="Ruller R."/>
            <person name="Salamov A."/>
            <person name="Salih N.S."/>
            <person name="Samson R.A."/>
            <person name="Sandor E."/>
            <person name="Sanguinetti M."/>
            <person name="Schuetze T."/>
            <person name="Sepcic K."/>
            <person name="Shelest E."/>
            <person name="Sherlock G."/>
            <person name="Sophianopoulou V."/>
            <person name="Squina F.M."/>
            <person name="Sun H."/>
            <person name="Susca A."/>
            <person name="Todd R.B."/>
            <person name="Tsang A."/>
            <person name="Unkles S.E."/>
            <person name="van de Wiele N."/>
            <person name="van Rossen-Uffink D."/>
            <person name="Oliveira J.V."/>
            <person name="Vesth T.C."/>
            <person name="Visser J."/>
            <person name="Yu J.-H."/>
            <person name="Zhou M."/>
            <person name="Andersen M.R."/>
            <person name="Archer D.B."/>
            <person name="Baker S.E."/>
            <person name="Benoit I."/>
            <person name="Brakhage A.A."/>
            <person name="Braus G.H."/>
            <person name="Fischer R."/>
            <person name="Frisvad J.C."/>
            <person name="Goldman G.H."/>
            <person name="Houbraken J."/>
            <person name="Oakley B."/>
            <person name="Pocsi I."/>
            <person name="Scazzocchio C."/>
            <person name="Seiboth B."/>
            <person name="vanKuyk P.A."/>
            <person name="Wortman J."/>
            <person name="Dyer P.S."/>
            <person name="Grigoriev I.V."/>
        </authorList>
    </citation>
    <scope>NUCLEOTIDE SEQUENCE [LARGE SCALE GENOMIC DNA]</scope>
    <source>
        <strain evidence="3">CBS 583.65</strain>
    </source>
</reference>
<dbReference type="STRING" id="1036611.A0A1L9PWD4"/>
<evidence type="ECO:0000313" key="2">
    <source>
        <dbReference type="EMBL" id="OJJ05752.1"/>
    </source>
</evidence>
<dbReference type="PANTHER" id="PTHR38887">
    <property type="entry name" value="CHROMOSOME 21, WHOLE GENOME SHOTGUN SEQUENCE"/>
    <property type="match status" value="1"/>
</dbReference>
<dbReference type="Proteomes" id="UP000184073">
    <property type="component" value="Unassembled WGS sequence"/>
</dbReference>
<keyword evidence="3" id="KW-1185">Reference proteome</keyword>
<feature type="compositionally biased region" description="Basic and acidic residues" evidence="1">
    <location>
        <begin position="201"/>
        <end position="213"/>
    </location>
</feature>
<feature type="compositionally biased region" description="Low complexity" evidence="1">
    <location>
        <begin position="172"/>
        <end position="181"/>
    </location>
</feature>
<dbReference type="PANTHER" id="PTHR38887:SF1">
    <property type="entry name" value="RAS MODIFICATION PROTEIN ERF4"/>
    <property type="match status" value="1"/>
</dbReference>
<dbReference type="EMBL" id="KV878133">
    <property type="protein sequence ID" value="OJJ05752.1"/>
    <property type="molecule type" value="Genomic_DNA"/>
</dbReference>